<dbReference type="PROSITE" id="PS51257">
    <property type="entry name" value="PROKAR_LIPOPROTEIN"/>
    <property type="match status" value="1"/>
</dbReference>
<proteinExistence type="predicted"/>
<reference evidence="3 4" key="1">
    <citation type="submission" date="2017-03" db="EMBL/GenBank/DDBJ databases">
        <authorList>
            <person name="Afonso C.L."/>
            <person name="Miller P.J."/>
            <person name="Scott M.A."/>
            <person name="Spackman E."/>
            <person name="Goraichik I."/>
            <person name="Dimitrov K.M."/>
            <person name="Suarez D.L."/>
            <person name="Swayne D.E."/>
        </authorList>
    </citation>
    <scope>NUCLEOTIDE SEQUENCE [LARGE SCALE GENOMIC DNA]</scope>
    <source>
        <strain evidence="3 4">CECT 7971</strain>
    </source>
</reference>
<evidence type="ECO:0000313" key="4">
    <source>
        <dbReference type="Proteomes" id="UP000193307"/>
    </source>
</evidence>
<feature type="region of interest" description="Disordered" evidence="1">
    <location>
        <begin position="20"/>
        <end position="55"/>
    </location>
</feature>
<keyword evidence="4" id="KW-1185">Reference proteome</keyword>
<dbReference type="STRING" id="658057.SAMN04488032_11385"/>
<keyword evidence="2" id="KW-0732">Signal</keyword>
<feature type="signal peptide" evidence="2">
    <location>
        <begin position="1"/>
        <end position="19"/>
    </location>
</feature>
<dbReference type="AlphaFoldDB" id="A0A1Y5TH86"/>
<feature type="compositionally biased region" description="Polar residues" evidence="1">
    <location>
        <begin position="27"/>
        <end position="55"/>
    </location>
</feature>
<evidence type="ECO:0000256" key="1">
    <source>
        <dbReference type="SAM" id="MobiDB-lite"/>
    </source>
</evidence>
<evidence type="ECO:0000256" key="2">
    <source>
        <dbReference type="SAM" id="SignalP"/>
    </source>
</evidence>
<organism evidence="3 4">
    <name type="scientific">Pacificibacter marinus</name>
    <dbReference type="NCBI Taxonomy" id="658057"/>
    <lineage>
        <taxon>Bacteria</taxon>
        <taxon>Pseudomonadati</taxon>
        <taxon>Pseudomonadota</taxon>
        <taxon>Alphaproteobacteria</taxon>
        <taxon>Rhodobacterales</taxon>
        <taxon>Roseobacteraceae</taxon>
        <taxon>Pacificibacter</taxon>
    </lineage>
</organism>
<feature type="chain" id="PRO_5011004869" description="Argininosuccinate lyase" evidence="2">
    <location>
        <begin position="20"/>
        <end position="55"/>
    </location>
</feature>
<accession>A0A1Y5TH86</accession>
<dbReference type="Proteomes" id="UP000193307">
    <property type="component" value="Unassembled WGS sequence"/>
</dbReference>
<evidence type="ECO:0000313" key="3">
    <source>
        <dbReference type="EMBL" id="SLN63734.1"/>
    </source>
</evidence>
<gene>
    <name evidence="3" type="ORF">PAM7971_03321</name>
</gene>
<evidence type="ECO:0008006" key="5">
    <source>
        <dbReference type="Google" id="ProtNLM"/>
    </source>
</evidence>
<dbReference type="EMBL" id="FWFW01000013">
    <property type="protein sequence ID" value="SLN63734.1"/>
    <property type="molecule type" value="Genomic_DNA"/>
</dbReference>
<protein>
    <recommendedName>
        <fullName evidence="5">Argininosuccinate lyase</fullName>
    </recommendedName>
</protein>
<sequence>MIRSFIALAALIVLASCGADGPPTPPTVSGNTSVSMNSNSGVSTSATVGIHFGSN</sequence>
<name>A0A1Y5TH86_9RHOB</name>